<proteinExistence type="predicted"/>
<evidence type="ECO:0008006" key="3">
    <source>
        <dbReference type="Google" id="ProtNLM"/>
    </source>
</evidence>
<evidence type="ECO:0000313" key="2">
    <source>
        <dbReference type="Proteomes" id="UP000233769"/>
    </source>
</evidence>
<sequence>MPRIRFTERAVCLCSVAGRERYLGGRGLPEDGRVRTDVSSLEEAVRRHGRPEIRRLKQLEDENSKLKRLVADLTLDRSMRQDVAQAKVVRLAAHL</sequence>
<accession>A0A2N9ALK2</accession>
<reference evidence="2" key="1">
    <citation type="submission" date="2017-10" db="EMBL/GenBank/DDBJ databases">
        <authorList>
            <person name="Regsiter A."/>
            <person name="William W."/>
        </authorList>
    </citation>
    <scope>NUCLEOTIDE SEQUENCE [LARGE SCALE GENOMIC DNA]</scope>
</reference>
<protein>
    <recommendedName>
        <fullName evidence="3">Transposase</fullName>
    </recommendedName>
</protein>
<dbReference type="EMBL" id="LT962688">
    <property type="protein sequence ID" value="SOR28218.1"/>
    <property type="molecule type" value="Genomic_DNA"/>
</dbReference>
<organism evidence="1 2">
    <name type="scientific">Methylorubrum extorquens</name>
    <name type="common">Methylobacterium dichloromethanicum</name>
    <name type="synonym">Methylobacterium extorquens</name>
    <dbReference type="NCBI Taxonomy" id="408"/>
    <lineage>
        <taxon>Bacteria</taxon>
        <taxon>Pseudomonadati</taxon>
        <taxon>Pseudomonadota</taxon>
        <taxon>Alphaproteobacteria</taxon>
        <taxon>Hyphomicrobiales</taxon>
        <taxon>Methylobacteriaceae</taxon>
        <taxon>Methylorubrum</taxon>
    </lineage>
</organism>
<dbReference type="Proteomes" id="UP000233769">
    <property type="component" value="Chromosome tk0001"/>
</dbReference>
<gene>
    <name evidence="1" type="ORF">TK0001_1616</name>
</gene>
<name>A0A2N9ALK2_METEX</name>
<evidence type="ECO:0000313" key="1">
    <source>
        <dbReference type="EMBL" id="SOR28218.1"/>
    </source>
</evidence>
<dbReference type="AlphaFoldDB" id="A0A2N9ALK2"/>